<proteinExistence type="predicted"/>
<protein>
    <recommendedName>
        <fullName evidence="2">HTH marR-type domain-containing protein</fullName>
    </recommendedName>
</protein>
<dbReference type="Gene3D" id="1.10.10.10">
    <property type="entry name" value="Winged helix-like DNA-binding domain superfamily/Winged helix DNA-binding domain"/>
    <property type="match status" value="1"/>
</dbReference>
<dbReference type="PROSITE" id="PS50995">
    <property type="entry name" value="HTH_MARR_2"/>
    <property type="match status" value="1"/>
</dbReference>
<dbReference type="InterPro" id="IPR000835">
    <property type="entry name" value="HTH_MarR-typ"/>
</dbReference>
<evidence type="ECO:0000313" key="3">
    <source>
        <dbReference type="EMBL" id="GAA5029456.1"/>
    </source>
</evidence>
<dbReference type="Proteomes" id="UP001501759">
    <property type="component" value="Unassembled WGS sequence"/>
</dbReference>
<dbReference type="Pfam" id="PF12802">
    <property type="entry name" value="MarR_2"/>
    <property type="match status" value="1"/>
</dbReference>
<keyword evidence="4" id="KW-1185">Reference proteome</keyword>
<sequence>MGEDSGSDYGSQRMGESQQSVERAGCPGAADQCPSAEETDLLQRWNGLATGFRELTDELIAEAQREVGLPPSSLEVLCFLVASPDRAAPMRLLSQTLGFSTAGTTGVVDRLADAGLVERRPSRSDRRVTYAVLTPLGRETATTAAKVFADAVRRRVVEPLGEEGFASFARAFVTLGIVDAPCEESTESC</sequence>
<comment type="caution">
    <text evidence="3">The sequence shown here is derived from an EMBL/GenBank/DDBJ whole genome shotgun (WGS) entry which is preliminary data.</text>
</comment>
<dbReference type="InterPro" id="IPR036388">
    <property type="entry name" value="WH-like_DNA-bd_sf"/>
</dbReference>
<dbReference type="RefSeq" id="WP_345656637.1">
    <property type="nucleotide sequence ID" value="NZ_BAABKB010000032.1"/>
</dbReference>
<evidence type="ECO:0000313" key="4">
    <source>
        <dbReference type="Proteomes" id="UP001501759"/>
    </source>
</evidence>
<feature type="domain" description="HTH marR-type" evidence="2">
    <location>
        <begin position="38"/>
        <end position="180"/>
    </location>
</feature>
<dbReference type="PANTHER" id="PTHR33164">
    <property type="entry name" value="TRANSCRIPTIONAL REGULATOR, MARR FAMILY"/>
    <property type="match status" value="1"/>
</dbReference>
<accession>A0ABP9JHG3</accession>
<dbReference type="SMART" id="SM00347">
    <property type="entry name" value="HTH_MARR"/>
    <property type="match status" value="1"/>
</dbReference>
<feature type="compositionally biased region" description="Polar residues" evidence="1">
    <location>
        <begin position="8"/>
        <end position="21"/>
    </location>
</feature>
<evidence type="ECO:0000256" key="1">
    <source>
        <dbReference type="SAM" id="MobiDB-lite"/>
    </source>
</evidence>
<feature type="region of interest" description="Disordered" evidence="1">
    <location>
        <begin position="1"/>
        <end position="35"/>
    </location>
</feature>
<reference evidence="4" key="1">
    <citation type="journal article" date="2019" name="Int. J. Syst. Evol. Microbiol.">
        <title>The Global Catalogue of Microorganisms (GCM) 10K type strain sequencing project: providing services to taxonomists for standard genome sequencing and annotation.</title>
        <authorList>
            <consortium name="The Broad Institute Genomics Platform"/>
            <consortium name="The Broad Institute Genome Sequencing Center for Infectious Disease"/>
            <person name="Wu L."/>
            <person name="Ma J."/>
        </authorList>
    </citation>
    <scope>NUCLEOTIDE SEQUENCE [LARGE SCALE GENOMIC DNA]</scope>
    <source>
        <strain evidence="4">JCM 18409</strain>
    </source>
</reference>
<dbReference type="InterPro" id="IPR039422">
    <property type="entry name" value="MarR/SlyA-like"/>
</dbReference>
<gene>
    <name evidence="3" type="ORF">GCM10023335_68450</name>
</gene>
<dbReference type="InterPro" id="IPR036390">
    <property type="entry name" value="WH_DNA-bd_sf"/>
</dbReference>
<organism evidence="3 4">
    <name type="scientific">Streptomyces siamensis</name>
    <dbReference type="NCBI Taxonomy" id="1274986"/>
    <lineage>
        <taxon>Bacteria</taxon>
        <taxon>Bacillati</taxon>
        <taxon>Actinomycetota</taxon>
        <taxon>Actinomycetes</taxon>
        <taxon>Kitasatosporales</taxon>
        <taxon>Streptomycetaceae</taxon>
        <taxon>Streptomyces</taxon>
    </lineage>
</organism>
<dbReference type="SUPFAM" id="SSF46785">
    <property type="entry name" value="Winged helix' DNA-binding domain"/>
    <property type="match status" value="1"/>
</dbReference>
<dbReference type="EMBL" id="BAABKB010000032">
    <property type="protein sequence ID" value="GAA5029456.1"/>
    <property type="molecule type" value="Genomic_DNA"/>
</dbReference>
<dbReference type="PANTHER" id="PTHR33164:SF99">
    <property type="entry name" value="MARR FAMILY REGULATORY PROTEIN"/>
    <property type="match status" value="1"/>
</dbReference>
<evidence type="ECO:0000259" key="2">
    <source>
        <dbReference type="PROSITE" id="PS50995"/>
    </source>
</evidence>
<name>A0ABP9JHG3_9ACTN</name>